<dbReference type="Gene3D" id="3.30.70.330">
    <property type="match status" value="3"/>
</dbReference>
<feature type="compositionally biased region" description="Basic and acidic residues" evidence="3">
    <location>
        <begin position="315"/>
        <end position="331"/>
    </location>
</feature>
<organism evidence="5 6">
    <name type="scientific">Ilex paraguariensis</name>
    <name type="common">yerba mate</name>
    <dbReference type="NCBI Taxonomy" id="185542"/>
    <lineage>
        <taxon>Eukaryota</taxon>
        <taxon>Viridiplantae</taxon>
        <taxon>Streptophyta</taxon>
        <taxon>Embryophyta</taxon>
        <taxon>Tracheophyta</taxon>
        <taxon>Spermatophyta</taxon>
        <taxon>Magnoliopsida</taxon>
        <taxon>eudicotyledons</taxon>
        <taxon>Gunneridae</taxon>
        <taxon>Pentapetalae</taxon>
        <taxon>asterids</taxon>
        <taxon>campanulids</taxon>
        <taxon>Aquifoliales</taxon>
        <taxon>Aquifoliaceae</taxon>
        <taxon>Ilex</taxon>
    </lineage>
</organism>
<comment type="caution">
    <text evidence="5">The sequence shown here is derived from an EMBL/GenBank/DDBJ whole genome shotgun (WGS) entry which is preliminary data.</text>
</comment>
<feature type="domain" description="RRM" evidence="4">
    <location>
        <begin position="540"/>
        <end position="616"/>
    </location>
</feature>
<feature type="domain" description="RRM" evidence="4">
    <location>
        <begin position="443"/>
        <end position="527"/>
    </location>
</feature>
<feature type="compositionally biased region" description="Basic and acidic residues" evidence="3">
    <location>
        <begin position="643"/>
        <end position="652"/>
    </location>
</feature>
<feature type="compositionally biased region" description="Basic and acidic residues" evidence="3">
    <location>
        <begin position="681"/>
        <end position="693"/>
    </location>
</feature>
<dbReference type="AlphaFoldDB" id="A0ABC8T228"/>
<evidence type="ECO:0000313" key="6">
    <source>
        <dbReference type="Proteomes" id="UP001642360"/>
    </source>
</evidence>
<dbReference type="InterPro" id="IPR012677">
    <property type="entry name" value="Nucleotide-bd_a/b_plait_sf"/>
</dbReference>
<reference evidence="5 6" key="1">
    <citation type="submission" date="2024-02" db="EMBL/GenBank/DDBJ databases">
        <authorList>
            <person name="Vignale AGUSTIN F."/>
            <person name="Sosa J E."/>
            <person name="Modenutti C."/>
        </authorList>
    </citation>
    <scope>NUCLEOTIDE SEQUENCE [LARGE SCALE GENOMIC DNA]</scope>
</reference>
<proteinExistence type="predicted"/>
<protein>
    <recommendedName>
        <fullName evidence="4">RRM domain-containing protein</fullName>
    </recommendedName>
</protein>
<feature type="domain" description="RRM" evidence="4">
    <location>
        <begin position="362"/>
        <end position="441"/>
    </location>
</feature>
<dbReference type="PROSITE" id="PS50102">
    <property type="entry name" value="RRM"/>
    <property type="match status" value="3"/>
</dbReference>
<dbReference type="Pfam" id="PF00076">
    <property type="entry name" value="RRM_1"/>
    <property type="match status" value="3"/>
</dbReference>
<feature type="compositionally biased region" description="Basic residues" evidence="3">
    <location>
        <begin position="737"/>
        <end position="747"/>
    </location>
</feature>
<dbReference type="SMART" id="SM00360">
    <property type="entry name" value="RRM"/>
    <property type="match status" value="3"/>
</dbReference>
<feature type="region of interest" description="Disordered" evidence="3">
    <location>
        <begin position="315"/>
        <end position="352"/>
    </location>
</feature>
<dbReference type="EMBL" id="CAUOFW020003613">
    <property type="protein sequence ID" value="CAK9161052.1"/>
    <property type="molecule type" value="Genomic_DNA"/>
</dbReference>
<accession>A0ABC8T228</accession>
<sequence>MPPRNRRAKKLTPKSKKLADIDSTSLAAADDDITMAEPENKDQGPPLEETFSPQEENVLAEAKIKDSYKVEHPVIAAEKEIKQEDDDVLAEELITHNERDVMAEAEIRGSDEVVQPVIEEEKGIKQEYEVLAESTITPQEGNLLAERKSRDSDEVLQPLIAAEKEIKQEIEVLDANLMSIEGLAGGAHDKAVEKVKPQEGEVGDVVVEDDVNAENRVVVEGLGIVKEERERMEGVGDKSDNVNALEMLGRGTNVAEEKGVERELNEEGGSVANDGAQLGIIPVAEQNYAEEDTAAAQINVAKAPMGGLAVDEAHTGKRDEEGSDGDEKNSEDSEDDNEGSDEADPTVFMHDPLTVRKKHRSLEIYVGRLDKGAVEEDLKNVFGKFGEIKDVRIVRNSTTNKSKGFAFVRYATVEQAKNALTELKDGIEVRGKHVKISASQDNDTLYVGNICKKWKKEDVFEKFKSYGIEHIEELHLPDGPKNGGRIKGYALLEFNTHSDAMVAFHRLRKPDAVFGHNRSAKVAFTRASMHPNEEVLSQVKSVYIEGLTDAWNEDKVKEICKQYGDVTEIKLSQNLGTKRKDFGFITFTSRGSALACVEGINNANIGEELKVKASMAKPHSKGRLQKQGFRGGFQVKRKSKVPSPEKESDRDGANGQAGLSQMTGHGKSNQPKRKQQAIAVEKGKSLSELKTAEGGKPNKPHSITEGQRIGAPSKLEKTNRKRKSLPSEGQNHGSGRPSKKSKGNRHGRQNEMSKTPKRGNHVGKRPEYAAFTGYSQGHTYSAVSASKRHCTDMEPHAGYIEPVAGKHGGRRVGYPEPSHAKYFEPAGGAHNQPHAGYLQPAVGARGRAHAGYFERTVPIQVQIYGGYLEPAVVTRGQPHTAYLQPAVGNHAHHLYDPGLRRAVGHDGQGSHGSGVRRVSPAGRPAYTHTTYTSYTGYQDGAHGGGYHQSSGVFLPRRVYH</sequence>
<feature type="region of interest" description="Disordered" evidence="3">
    <location>
        <begin position="616"/>
        <end position="764"/>
    </location>
</feature>
<evidence type="ECO:0000256" key="2">
    <source>
        <dbReference type="PROSITE-ProRule" id="PRU00176"/>
    </source>
</evidence>
<dbReference type="InterPro" id="IPR000504">
    <property type="entry name" value="RRM_dom"/>
</dbReference>
<feature type="compositionally biased region" description="Polar residues" evidence="3">
    <location>
        <begin position="657"/>
        <end position="669"/>
    </location>
</feature>
<dbReference type="GO" id="GO:0003723">
    <property type="term" value="F:RNA binding"/>
    <property type="evidence" value="ECO:0007669"/>
    <property type="project" value="UniProtKB-UniRule"/>
</dbReference>
<feature type="compositionally biased region" description="Acidic residues" evidence="3">
    <location>
        <begin position="332"/>
        <end position="344"/>
    </location>
</feature>
<feature type="region of interest" description="Disordered" evidence="3">
    <location>
        <begin position="903"/>
        <end position="927"/>
    </location>
</feature>
<dbReference type="SUPFAM" id="SSF54928">
    <property type="entry name" value="RNA-binding domain, RBD"/>
    <property type="match status" value="2"/>
</dbReference>
<evidence type="ECO:0000256" key="1">
    <source>
        <dbReference type="ARBA" id="ARBA00022884"/>
    </source>
</evidence>
<evidence type="ECO:0000256" key="3">
    <source>
        <dbReference type="SAM" id="MobiDB-lite"/>
    </source>
</evidence>
<feature type="region of interest" description="Disordered" evidence="3">
    <location>
        <begin position="1"/>
        <end position="52"/>
    </location>
</feature>
<dbReference type="CDD" id="cd00590">
    <property type="entry name" value="RRM_SF"/>
    <property type="match status" value="3"/>
</dbReference>
<gene>
    <name evidence="5" type="ORF">ILEXP_LOCUS29839</name>
</gene>
<dbReference type="PANTHER" id="PTHR21245">
    <property type="entry name" value="HETEROGENEOUS NUCLEAR RIBONUCLEOPROTEIN"/>
    <property type="match status" value="1"/>
</dbReference>
<dbReference type="Proteomes" id="UP001642360">
    <property type="component" value="Unassembled WGS sequence"/>
</dbReference>
<name>A0ABC8T228_9AQUA</name>
<keyword evidence="6" id="KW-1185">Reference proteome</keyword>
<evidence type="ECO:0000313" key="5">
    <source>
        <dbReference type="EMBL" id="CAK9161052.1"/>
    </source>
</evidence>
<dbReference type="InterPro" id="IPR035979">
    <property type="entry name" value="RBD_domain_sf"/>
</dbReference>
<feature type="compositionally biased region" description="Basic residues" evidence="3">
    <location>
        <begin position="1"/>
        <end position="16"/>
    </location>
</feature>
<evidence type="ECO:0000259" key="4">
    <source>
        <dbReference type="PROSITE" id="PS50102"/>
    </source>
</evidence>
<keyword evidence="1 2" id="KW-0694">RNA-binding</keyword>